<name>A0AAD4MN84_9BILA</name>
<sequence>MKSSQLNQNKPSKELRMGLEELKRENGLGKDGESNDKMTASTMPLTEPANEAKSNDRKVANSSLDFTHNPFDFAVKMF</sequence>
<proteinExistence type="predicted"/>
<reference evidence="2" key="1">
    <citation type="submission" date="2022-01" db="EMBL/GenBank/DDBJ databases">
        <title>Genome Sequence Resource for Two Populations of Ditylenchus destructor, the Migratory Endoparasitic Phytonematode.</title>
        <authorList>
            <person name="Zhang H."/>
            <person name="Lin R."/>
            <person name="Xie B."/>
        </authorList>
    </citation>
    <scope>NUCLEOTIDE SEQUENCE</scope>
    <source>
        <strain evidence="2">BazhouSP</strain>
    </source>
</reference>
<feature type="compositionally biased region" description="Polar residues" evidence="1">
    <location>
        <begin position="1"/>
        <end position="10"/>
    </location>
</feature>
<protein>
    <submittedName>
        <fullName evidence="2">Uncharacterized protein</fullName>
    </submittedName>
</protein>
<accession>A0AAD4MN84</accession>
<evidence type="ECO:0000313" key="2">
    <source>
        <dbReference type="EMBL" id="KAI1700163.1"/>
    </source>
</evidence>
<evidence type="ECO:0000313" key="3">
    <source>
        <dbReference type="Proteomes" id="UP001201812"/>
    </source>
</evidence>
<dbReference type="AlphaFoldDB" id="A0AAD4MN84"/>
<organism evidence="2 3">
    <name type="scientific">Ditylenchus destructor</name>
    <dbReference type="NCBI Taxonomy" id="166010"/>
    <lineage>
        <taxon>Eukaryota</taxon>
        <taxon>Metazoa</taxon>
        <taxon>Ecdysozoa</taxon>
        <taxon>Nematoda</taxon>
        <taxon>Chromadorea</taxon>
        <taxon>Rhabditida</taxon>
        <taxon>Tylenchina</taxon>
        <taxon>Tylenchomorpha</taxon>
        <taxon>Sphaerularioidea</taxon>
        <taxon>Anguinidae</taxon>
        <taxon>Anguininae</taxon>
        <taxon>Ditylenchus</taxon>
    </lineage>
</organism>
<gene>
    <name evidence="2" type="ORF">DdX_16884</name>
</gene>
<dbReference type="Proteomes" id="UP001201812">
    <property type="component" value="Unassembled WGS sequence"/>
</dbReference>
<feature type="region of interest" description="Disordered" evidence="1">
    <location>
        <begin position="1"/>
        <end position="64"/>
    </location>
</feature>
<evidence type="ECO:0000256" key="1">
    <source>
        <dbReference type="SAM" id="MobiDB-lite"/>
    </source>
</evidence>
<feature type="compositionally biased region" description="Basic and acidic residues" evidence="1">
    <location>
        <begin position="11"/>
        <end position="36"/>
    </location>
</feature>
<keyword evidence="3" id="KW-1185">Reference proteome</keyword>
<comment type="caution">
    <text evidence="2">The sequence shown here is derived from an EMBL/GenBank/DDBJ whole genome shotgun (WGS) entry which is preliminary data.</text>
</comment>
<dbReference type="EMBL" id="JAKKPZ010000154">
    <property type="protein sequence ID" value="KAI1700163.1"/>
    <property type="molecule type" value="Genomic_DNA"/>
</dbReference>